<keyword evidence="3 6" id="KW-0808">Transferase</keyword>
<keyword evidence="4 6" id="KW-0418">Kinase</keyword>
<dbReference type="InterPro" id="IPR003594">
    <property type="entry name" value="HATPase_dom"/>
</dbReference>
<comment type="catalytic activity">
    <reaction evidence="1">
        <text>ATP + protein L-histidine = ADP + protein N-phospho-L-histidine.</text>
        <dbReference type="EC" id="2.7.13.3"/>
    </reaction>
</comment>
<dbReference type="RefSeq" id="WP_168922846.1">
    <property type="nucleotide sequence ID" value="NZ_CP051461.1"/>
</dbReference>
<evidence type="ECO:0000313" key="6">
    <source>
        <dbReference type="EMBL" id="QJC57314.1"/>
    </source>
</evidence>
<evidence type="ECO:0000259" key="5">
    <source>
        <dbReference type="Pfam" id="PF02518"/>
    </source>
</evidence>
<dbReference type="Proteomes" id="UP000502041">
    <property type="component" value="Chromosome"/>
</dbReference>
<evidence type="ECO:0000256" key="1">
    <source>
        <dbReference type="ARBA" id="ARBA00000085"/>
    </source>
</evidence>
<evidence type="ECO:0000313" key="7">
    <source>
        <dbReference type="Proteomes" id="UP000502041"/>
    </source>
</evidence>
<dbReference type="PANTHER" id="PTHR43047:SF72">
    <property type="entry name" value="OSMOSENSING HISTIDINE PROTEIN KINASE SLN1"/>
    <property type="match status" value="1"/>
</dbReference>
<organism evidence="6 7">
    <name type="scientific">Polaromonas vacuolata</name>
    <dbReference type="NCBI Taxonomy" id="37448"/>
    <lineage>
        <taxon>Bacteria</taxon>
        <taxon>Pseudomonadati</taxon>
        <taxon>Pseudomonadota</taxon>
        <taxon>Betaproteobacteria</taxon>
        <taxon>Burkholderiales</taxon>
        <taxon>Comamonadaceae</taxon>
        <taxon>Polaromonas</taxon>
    </lineage>
</organism>
<dbReference type="Gene3D" id="3.30.565.10">
    <property type="entry name" value="Histidine kinase-like ATPase, C-terminal domain"/>
    <property type="match status" value="1"/>
</dbReference>
<dbReference type="SUPFAM" id="SSF55874">
    <property type="entry name" value="ATPase domain of HSP90 chaperone/DNA topoisomerase II/histidine kinase"/>
    <property type="match status" value="1"/>
</dbReference>
<dbReference type="InterPro" id="IPR036890">
    <property type="entry name" value="HATPase_C_sf"/>
</dbReference>
<evidence type="ECO:0000256" key="4">
    <source>
        <dbReference type="ARBA" id="ARBA00022777"/>
    </source>
</evidence>
<evidence type="ECO:0000256" key="3">
    <source>
        <dbReference type="ARBA" id="ARBA00022679"/>
    </source>
</evidence>
<sequence length="86" mass="9605">MDALTSHPPVRLISKLHFRLESAQEEIADLFQTFNRLGQQANTEQDIGLMMTKRLVELMDGSIGVESTVGVGSNFWIEINTIGDKN</sequence>
<name>A0A6H2HCJ2_9BURK</name>
<protein>
    <recommendedName>
        <fullName evidence="2">histidine kinase</fullName>
        <ecNumber evidence="2">2.7.13.3</ecNumber>
    </recommendedName>
</protein>
<dbReference type="GO" id="GO:0005886">
    <property type="term" value="C:plasma membrane"/>
    <property type="evidence" value="ECO:0007669"/>
    <property type="project" value="TreeGrafter"/>
</dbReference>
<dbReference type="Pfam" id="PF02518">
    <property type="entry name" value="HATPase_c"/>
    <property type="match status" value="1"/>
</dbReference>
<reference evidence="6 7" key="1">
    <citation type="submission" date="2020-04" db="EMBL/GenBank/DDBJ databases">
        <title>Complete genome of a Psychrophilic, Marine, Gas Vacuolate Bacterium Polaromonas vacuolata KCTC 22033T.</title>
        <authorList>
            <person name="Hwang K."/>
            <person name="Kim K.M."/>
        </authorList>
    </citation>
    <scope>NUCLEOTIDE SEQUENCE [LARGE SCALE GENOMIC DNA]</scope>
    <source>
        <strain evidence="6 7">KCTC 22033</strain>
    </source>
</reference>
<proteinExistence type="predicted"/>
<accession>A0A6H2HCJ2</accession>
<dbReference type="PANTHER" id="PTHR43047">
    <property type="entry name" value="TWO-COMPONENT HISTIDINE PROTEIN KINASE"/>
    <property type="match status" value="1"/>
</dbReference>
<dbReference type="AlphaFoldDB" id="A0A6H2HCJ2"/>
<keyword evidence="7" id="KW-1185">Reference proteome</keyword>
<evidence type="ECO:0000256" key="2">
    <source>
        <dbReference type="ARBA" id="ARBA00012438"/>
    </source>
</evidence>
<dbReference type="EC" id="2.7.13.3" evidence="2"/>
<gene>
    <name evidence="6" type="primary">tmoS</name>
    <name evidence="6" type="ORF">HC248_02635</name>
</gene>
<feature type="domain" description="Histidine kinase/HSP90-like ATPase" evidence="5">
    <location>
        <begin position="24"/>
        <end position="79"/>
    </location>
</feature>
<dbReference type="GO" id="GO:0009927">
    <property type="term" value="F:histidine phosphotransfer kinase activity"/>
    <property type="evidence" value="ECO:0007669"/>
    <property type="project" value="TreeGrafter"/>
</dbReference>
<dbReference type="GO" id="GO:0000155">
    <property type="term" value="F:phosphorelay sensor kinase activity"/>
    <property type="evidence" value="ECO:0007669"/>
    <property type="project" value="TreeGrafter"/>
</dbReference>
<dbReference type="EMBL" id="CP051461">
    <property type="protein sequence ID" value="QJC57314.1"/>
    <property type="molecule type" value="Genomic_DNA"/>
</dbReference>
<dbReference type="KEGG" id="pvac:HC248_02635"/>